<dbReference type="Pfam" id="PF00106">
    <property type="entry name" value="adh_short"/>
    <property type="match status" value="1"/>
</dbReference>
<name>A0A9P4UXR7_9PLEO</name>
<dbReference type="OrthoDB" id="191139at2759"/>
<reference evidence="4" key="1">
    <citation type="journal article" date="2020" name="Stud. Mycol.">
        <title>101 Dothideomycetes genomes: a test case for predicting lifestyles and emergence of pathogens.</title>
        <authorList>
            <person name="Haridas S."/>
            <person name="Albert R."/>
            <person name="Binder M."/>
            <person name="Bloem J."/>
            <person name="Labutti K."/>
            <person name="Salamov A."/>
            <person name="Andreopoulos B."/>
            <person name="Baker S."/>
            <person name="Barry K."/>
            <person name="Bills G."/>
            <person name="Bluhm B."/>
            <person name="Cannon C."/>
            <person name="Castanera R."/>
            <person name="Culley D."/>
            <person name="Daum C."/>
            <person name="Ezra D."/>
            <person name="Gonzalez J."/>
            <person name="Henrissat B."/>
            <person name="Kuo A."/>
            <person name="Liang C."/>
            <person name="Lipzen A."/>
            <person name="Lutzoni F."/>
            <person name="Magnuson J."/>
            <person name="Mondo S."/>
            <person name="Nolan M."/>
            <person name="Ohm R."/>
            <person name="Pangilinan J."/>
            <person name="Park H.-J."/>
            <person name="Ramirez L."/>
            <person name="Alfaro M."/>
            <person name="Sun H."/>
            <person name="Tritt A."/>
            <person name="Yoshinaga Y."/>
            <person name="Zwiers L.-H."/>
            <person name="Turgeon B."/>
            <person name="Goodwin S."/>
            <person name="Spatafora J."/>
            <person name="Crous P."/>
            <person name="Grigoriev I."/>
        </authorList>
    </citation>
    <scope>NUCLEOTIDE SEQUENCE</scope>
    <source>
        <strain evidence="4">CBS 125425</strain>
    </source>
</reference>
<dbReference type="AlphaFoldDB" id="A0A9P4UXR7"/>
<keyword evidence="3" id="KW-0560">Oxidoreductase</keyword>
<dbReference type="SUPFAM" id="SSF51735">
    <property type="entry name" value="NAD(P)-binding Rossmann-fold domains"/>
    <property type="match status" value="1"/>
</dbReference>
<proteinExistence type="inferred from homology"/>
<keyword evidence="2" id="KW-0521">NADP</keyword>
<dbReference type="GO" id="GO:0016491">
    <property type="term" value="F:oxidoreductase activity"/>
    <property type="evidence" value="ECO:0007669"/>
    <property type="project" value="UniProtKB-KW"/>
</dbReference>
<accession>A0A9P4UXR7</accession>
<dbReference type="PANTHER" id="PTHR24320">
    <property type="entry name" value="RETINOL DEHYDROGENASE"/>
    <property type="match status" value="1"/>
</dbReference>
<evidence type="ECO:0000313" key="5">
    <source>
        <dbReference type="Proteomes" id="UP000799444"/>
    </source>
</evidence>
<protein>
    <submittedName>
        <fullName evidence="4">NAD(P)-binding protein</fullName>
    </submittedName>
</protein>
<organism evidence="4 5">
    <name type="scientific">Polyplosphaeria fusca</name>
    <dbReference type="NCBI Taxonomy" id="682080"/>
    <lineage>
        <taxon>Eukaryota</taxon>
        <taxon>Fungi</taxon>
        <taxon>Dikarya</taxon>
        <taxon>Ascomycota</taxon>
        <taxon>Pezizomycotina</taxon>
        <taxon>Dothideomycetes</taxon>
        <taxon>Pleosporomycetidae</taxon>
        <taxon>Pleosporales</taxon>
        <taxon>Tetraplosphaeriaceae</taxon>
        <taxon>Polyplosphaeria</taxon>
    </lineage>
</organism>
<dbReference type="Proteomes" id="UP000799444">
    <property type="component" value="Unassembled WGS sequence"/>
</dbReference>
<dbReference type="InterPro" id="IPR036291">
    <property type="entry name" value="NAD(P)-bd_dom_sf"/>
</dbReference>
<dbReference type="InterPro" id="IPR002347">
    <property type="entry name" value="SDR_fam"/>
</dbReference>
<evidence type="ECO:0000313" key="4">
    <source>
        <dbReference type="EMBL" id="KAF2730619.1"/>
    </source>
</evidence>
<evidence type="ECO:0000256" key="3">
    <source>
        <dbReference type="ARBA" id="ARBA00023002"/>
    </source>
</evidence>
<evidence type="ECO:0000256" key="1">
    <source>
        <dbReference type="ARBA" id="ARBA00006484"/>
    </source>
</evidence>
<dbReference type="EMBL" id="ML996213">
    <property type="protein sequence ID" value="KAF2730619.1"/>
    <property type="molecule type" value="Genomic_DNA"/>
</dbReference>
<dbReference type="PRINTS" id="PR00081">
    <property type="entry name" value="GDHRDH"/>
</dbReference>
<keyword evidence="5" id="KW-1185">Reference proteome</keyword>
<evidence type="ECO:0000256" key="2">
    <source>
        <dbReference type="ARBA" id="ARBA00022857"/>
    </source>
</evidence>
<dbReference type="PANTHER" id="PTHR24320:SF282">
    <property type="entry name" value="WW DOMAIN-CONTAINING OXIDOREDUCTASE"/>
    <property type="match status" value="1"/>
</dbReference>
<comment type="similarity">
    <text evidence="1">Belongs to the short-chain dehydrogenases/reductases (SDR) family.</text>
</comment>
<gene>
    <name evidence="4" type="ORF">EJ04DRAFT_500142</name>
</gene>
<dbReference type="Gene3D" id="3.40.50.720">
    <property type="entry name" value="NAD(P)-binding Rossmann-like Domain"/>
    <property type="match status" value="1"/>
</dbReference>
<sequence length="320" mass="34781">MKFNPNTLPDLSGNVFIVTGGNSGIGYYTVAHLAGHGAHVYMGTRSREKGTAAIASILEMHPSANISLLQMDLMDLASVAAAAKQFLNLETALHGLINNAGIMATPFEMSNDGHEAQWQTNYLAHWVLTEHLLPVMLRTARTLPAGTVRIVNLTSSGHLGAPKEGINFDDPSLKDSGPWARYGQSKLANILHTKTLHKTYGPGSPSARNGEGEIWVSCVHPGVVETNLATPVKESGWSFAGVLAAMRMFGLIMHADKGSWTSVFCAASRDMKAEQSGAYLEIFQRFGEPRWQSSAAKDAKLVERLDEWTRKMFDITGLMK</sequence>
<comment type="caution">
    <text evidence="4">The sequence shown here is derived from an EMBL/GenBank/DDBJ whole genome shotgun (WGS) entry which is preliminary data.</text>
</comment>